<gene>
    <name evidence="3" type="ORF">A9A59_2592</name>
</gene>
<accession>A0A2A9HH23</accession>
<evidence type="ECO:0000256" key="1">
    <source>
        <dbReference type="ARBA" id="ARBA00022679"/>
    </source>
</evidence>
<dbReference type="InterPro" id="IPR023606">
    <property type="entry name" value="CoA-Trfase_III_dom_1_sf"/>
</dbReference>
<dbReference type="Gene3D" id="3.30.1540.10">
    <property type="entry name" value="formyl-coa transferase, domain 3"/>
    <property type="match status" value="2"/>
</dbReference>
<comment type="caution">
    <text evidence="3">The sequence shown here is derived from an EMBL/GenBank/DDBJ whole genome shotgun (WGS) entry which is preliminary data.</text>
</comment>
<dbReference type="SUPFAM" id="SSF89796">
    <property type="entry name" value="CoA-transferase family III (CaiB/BaiF)"/>
    <property type="match status" value="2"/>
</dbReference>
<dbReference type="Gene3D" id="3.40.50.10540">
    <property type="entry name" value="Crotonobetainyl-coa:carnitine coa-transferase, domain 1"/>
    <property type="match status" value="2"/>
</dbReference>
<sequence length="790" mass="86039">MGMLSPYRVIDLTDSRAALGPLMLANLGAEVIRVEPPGFAPAEEDALQYAVSNRGKRRVALDLDAPGDRERFFELVKTADFLFENAPPGAMAARGLGWEQLRAVNPALVYVATTPFGQDGPYAHYRTTDLVLAAMGGMMALNGDPDRPPVRVPVPQCWHHAAAESAVGALVAHHLRERTGVGRFVDVSVQAAVFWTGLQAMIAHAIQGRDFERAGTALQLGTITLPMVYRAKDGEVVVMGNGATLVSAMKWLVRDGIVPEEWLEGEEWARYDVKVLAGEPLTYSYEEVLAALQRWIETRTKRELLELGLETGVTFAPVTTVPEILDFIHLKVREYWRDLEVRPGVVVKAPGPWVRALCDPLVFGERVEEQAGPEALPAREPRKPAGSDPEGTLPLAGLKVADFSWIGVGPITGKYLADHGADVIRIETANPPDRLRVGGPFKDGVFGPNRSQFFGAFNTSKRSIAVNLKSEEGREIARKLIAWADVVLESFTPGTMDELGLGYEAAKALNPDVIYVSTCLMGQNGPAAPMAGYGNHAAAISGFYEVTGWDDRPPSGPFTAYTDTIAPRFLATAVMAAVDRWKRTGEGCRIEQAQMEAALHFLAKELVEYQVNGKVPRRAGNTDPAMAPHGAFPVAGTDEWIAIAVEDDAAWARLAALIGEPWAQEERWRTLAGRQAGREELERLLAGWTAPQDGMALMERLQEAGIAAGFVKRSSDLLADPQLAHRRFFHPLQHPEMGEVPYEGHQFIISGYASGPRRPSPCLGEHSMEVLLEVLGLDEEEVARLAPGLG</sequence>
<keyword evidence="4" id="KW-1185">Reference proteome</keyword>
<protein>
    <submittedName>
        <fullName evidence="3">Crotonobetainyl-CoA:carnitine CoA-transferase CaiB-like acyl-CoA transferase</fullName>
    </submittedName>
</protein>
<dbReference type="AlphaFoldDB" id="A0A2A9HH23"/>
<dbReference type="EMBL" id="PDJQ01000001">
    <property type="protein sequence ID" value="PFG75324.1"/>
    <property type="molecule type" value="Genomic_DNA"/>
</dbReference>
<name>A0A2A9HH23_TEPT2</name>
<dbReference type="InterPro" id="IPR044855">
    <property type="entry name" value="CoA-Trfase_III_dom3_sf"/>
</dbReference>
<dbReference type="InterPro" id="IPR050483">
    <property type="entry name" value="CoA-transferase_III_domain"/>
</dbReference>
<evidence type="ECO:0000256" key="2">
    <source>
        <dbReference type="SAM" id="MobiDB-lite"/>
    </source>
</evidence>
<feature type="region of interest" description="Disordered" evidence="2">
    <location>
        <begin position="370"/>
        <end position="391"/>
    </location>
</feature>
<dbReference type="Proteomes" id="UP000223071">
    <property type="component" value="Unassembled WGS sequence"/>
</dbReference>
<reference evidence="3 4" key="1">
    <citation type="submission" date="2017-09" db="EMBL/GenBank/DDBJ databases">
        <title>Sequencing the genomes of two abundant thermophiles in Great Basin hot springs: Thermocrinis jamiesonii and novel Chloroflexi Thermoflexus hugenholtzii.</title>
        <authorList>
            <person name="Hedlund B."/>
        </authorList>
    </citation>
    <scope>NUCLEOTIDE SEQUENCE [LARGE SCALE GENOMIC DNA]</scope>
    <source>
        <strain evidence="3 4">G233</strain>
    </source>
</reference>
<dbReference type="PANTHER" id="PTHR48207:SF3">
    <property type="entry name" value="SUCCINATE--HYDROXYMETHYLGLUTARATE COA-TRANSFERASE"/>
    <property type="match status" value="1"/>
</dbReference>
<evidence type="ECO:0000313" key="3">
    <source>
        <dbReference type="EMBL" id="PFG75324.1"/>
    </source>
</evidence>
<organism evidence="3 4">
    <name type="scientific">Tepidiforma thermophila (strain KCTC 52669 / CGMCC 1.13589 / G233)</name>
    <dbReference type="NCBI Taxonomy" id="2761530"/>
    <lineage>
        <taxon>Bacteria</taxon>
        <taxon>Bacillati</taxon>
        <taxon>Chloroflexota</taxon>
        <taxon>Tepidiformia</taxon>
        <taxon>Tepidiformales</taxon>
        <taxon>Tepidiformaceae</taxon>
        <taxon>Tepidiforma</taxon>
    </lineage>
</organism>
<dbReference type="Pfam" id="PF02515">
    <property type="entry name" value="CoA_transf_3"/>
    <property type="match status" value="2"/>
</dbReference>
<dbReference type="PANTHER" id="PTHR48207">
    <property type="entry name" value="SUCCINATE--HYDROXYMETHYLGLUTARATE COA-TRANSFERASE"/>
    <property type="match status" value="1"/>
</dbReference>
<dbReference type="RefSeq" id="WP_098504645.1">
    <property type="nucleotide sequence ID" value="NZ_PDJQ01000001.1"/>
</dbReference>
<proteinExistence type="predicted"/>
<dbReference type="InterPro" id="IPR003673">
    <property type="entry name" value="CoA-Trfase_fam_III"/>
</dbReference>
<evidence type="ECO:0000313" key="4">
    <source>
        <dbReference type="Proteomes" id="UP000223071"/>
    </source>
</evidence>
<keyword evidence="1 3" id="KW-0808">Transferase</keyword>
<dbReference type="GO" id="GO:0008410">
    <property type="term" value="F:CoA-transferase activity"/>
    <property type="evidence" value="ECO:0007669"/>
    <property type="project" value="TreeGrafter"/>
</dbReference>